<comment type="caution">
    <text evidence="2">The sequence shown here is derived from an EMBL/GenBank/DDBJ whole genome shotgun (WGS) entry which is preliminary data.</text>
</comment>
<reference evidence="2" key="1">
    <citation type="submission" date="2022-11" db="EMBL/GenBank/DDBJ databases">
        <title>Draft genome of Mycoplasma arginini isolated from fly.</title>
        <authorList>
            <person name="Severgnini M."/>
            <person name="Gioia G."/>
            <person name="Cremonesi P."/>
            <person name="Moroni P."/>
            <person name="Addis M.F."/>
            <person name="Castiglioni B."/>
        </authorList>
    </citation>
    <scope>NUCLEOTIDE SEQUENCE</scope>
    <source>
        <strain evidence="2">QMP CG1-1632</strain>
    </source>
</reference>
<evidence type="ECO:0000313" key="2">
    <source>
        <dbReference type="EMBL" id="MDI3349637.1"/>
    </source>
</evidence>
<feature type="region of interest" description="Disordered" evidence="1">
    <location>
        <begin position="80"/>
        <end position="102"/>
    </location>
</feature>
<dbReference type="AlphaFoldDB" id="A0AA43QWU3"/>
<accession>A0AA43QWU3</accession>
<dbReference type="Proteomes" id="UP001162175">
    <property type="component" value="Unassembled WGS sequence"/>
</dbReference>
<protein>
    <submittedName>
        <fullName evidence="2">Uncharacterized protein</fullName>
    </submittedName>
</protein>
<evidence type="ECO:0000256" key="1">
    <source>
        <dbReference type="SAM" id="MobiDB-lite"/>
    </source>
</evidence>
<name>A0AA43QWU3_MYCAR</name>
<sequence>MRDFKFFRGVELITSEYLDSLRQVQLTRLEQREREQTINDAIRHEEYLHSTYLRDQRTESVVDWGRMAREIREQAQLREMVNRTTQQPNEYLHRGRRTRYPY</sequence>
<organism evidence="2 3">
    <name type="scientific">Mycoplasmopsis arginini</name>
    <name type="common">Mycoplasma arginini</name>
    <dbReference type="NCBI Taxonomy" id="2094"/>
    <lineage>
        <taxon>Bacteria</taxon>
        <taxon>Bacillati</taxon>
        <taxon>Mycoplasmatota</taxon>
        <taxon>Mycoplasmoidales</taxon>
        <taxon>Metamycoplasmataceae</taxon>
        <taxon>Mycoplasmopsis</taxon>
    </lineage>
</organism>
<proteinExistence type="predicted"/>
<gene>
    <name evidence="2" type="ORF">DCBHLPFO_00750</name>
</gene>
<evidence type="ECO:0000313" key="3">
    <source>
        <dbReference type="Proteomes" id="UP001162175"/>
    </source>
</evidence>
<dbReference type="EMBL" id="JAPFAR010000078">
    <property type="protein sequence ID" value="MDI3349637.1"/>
    <property type="molecule type" value="Genomic_DNA"/>
</dbReference>